<evidence type="ECO:0000256" key="2">
    <source>
        <dbReference type="ARBA" id="ARBA00012838"/>
    </source>
</evidence>
<dbReference type="InterPro" id="IPR033911">
    <property type="entry name" value="MetRS_core"/>
</dbReference>
<dbReference type="GO" id="GO:0005524">
    <property type="term" value="F:ATP binding"/>
    <property type="evidence" value="ECO:0007669"/>
    <property type="project" value="UniProtKB-KW"/>
</dbReference>
<dbReference type="InterPro" id="IPR014729">
    <property type="entry name" value="Rossmann-like_a/b/a_fold"/>
</dbReference>
<evidence type="ECO:0000256" key="4">
    <source>
        <dbReference type="ARBA" id="ARBA00022741"/>
    </source>
</evidence>
<dbReference type="GO" id="GO:0005739">
    <property type="term" value="C:mitochondrion"/>
    <property type="evidence" value="ECO:0007669"/>
    <property type="project" value="UniProtKB-ARBA"/>
</dbReference>
<dbReference type="Gene3D" id="2.170.220.10">
    <property type="match status" value="1"/>
</dbReference>
<dbReference type="CDD" id="cd00814">
    <property type="entry name" value="MetRS_core"/>
    <property type="match status" value="1"/>
</dbReference>
<dbReference type="Pfam" id="PF19303">
    <property type="entry name" value="Anticodon_3"/>
    <property type="match status" value="1"/>
</dbReference>
<evidence type="ECO:0000313" key="14">
    <source>
        <dbReference type="Proteomes" id="UP000326924"/>
    </source>
</evidence>
<keyword evidence="5 10" id="KW-0067">ATP-binding</keyword>
<dbReference type="Gene3D" id="1.10.730.10">
    <property type="entry name" value="Isoleucyl-tRNA Synthetase, Domain 1"/>
    <property type="match status" value="1"/>
</dbReference>
<dbReference type="EMBL" id="VXIS01000046">
    <property type="protein sequence ID" value="KAA8910440.1"/>
    <property type="molecule type" value="Genomic_DNA"/>
</dbReference>
<evidence type="ECO:0000256" key="9">
    <source>
        <dbReference type="ARBA" id="ARBA00068817"/>
    </source>
</evidence>
<evidence type="ECO:0000259" key="11">
    <source>
        <dbReference type="Pfam" id="PF09334"/>
    </source>
</evidence>
<evidence type="ECO:0000256" key="5">
    <source>
        <dbReference type="ARBA" id="ARBA00022840"/>
    </source>
</evidence>
<evidence type="ECO:0000259" key="12">
    <source>
        <dbReference type="Pfam" id="PF19303"/>
    </source>
</evidence>
<dbReference type="InterPro" id="IPR009080">
    <property type="entry name" value="tRNAsynth_Ia_anticodon-bd"/>
</dbReference>
<dbReference type="Proteomes" id="UP000326924">
    <property type="component" value="Unassembled WGS sequence"/>
</dbReference>
<evidence type="ECO:0000256" key="1">
    <source>
        <dbReference type="ARBA" id="ARBA00005594"/>
    </source>
</evidence>
<dbReference type="PRINTS" id="PR01041">
    <property type="entry name" value="TRNASYNTHMET"/>
</dbReference>
<dbReference type="NCBIfam" id="TIGR00398">
    <property type="entry name" value="metG"/>
    <property type="match status" value="1"/>
</dbReference>
<dbReference type="InParanoid" id="A0A5J5F2X2"/>
<dbReference type="FunFam" id="2.170.220.10:FF:000001">
    <property type="entry name" value="methionine--tRNA ligase, mitochondrial"/>
    <property type="match status" value="1"/>
</dbReference>
<dbReference type="InterPro" id="IPR015413">
    <property type="entry name" value="Methionyl/Leucyl_tRNA_Synth"/>
</dbReference>
<dbReference type="CDD" id="cd07957">
    <property type="entry name" value="Anticodon_Ia_Met"/>
    <property type="match status" value="1"/>
</dbReference>
<comment type="caution">
    <text evidence="13">The sequence shown here is derived from an EMBL/GenBank/DDBJ whole genome shotgun (WGS) entry which is preliminary data.</text>
</comment>
<name>A0A5J5F2X2_9PEZI</name>
<dbReference type="InterPro" id="IPR014758">
    <property type="entry name" value="Met-tRNA_synth"/>
</dbReference>
<comment type="similarity">
    <text evidence="1 10">Belongs to the class-I aminoacyl-tRNA synthetase family.</text>
</comment>
<dbReference type="GO" id="GO:0006431">
    <property type="term" value="P:methionyl-tRNA aminoacylation"/>
    <property type="evidence" value="ECO:0007669"/>
    <property type="project" value="InterPro"/>
</dbReference>
<dbReference type="Pfam" id="PF09334">
    <property type="entry name" value="tRNA-synt_1g"/>
    <property type="match status" value="1"/>
</dbReference>
<evidence type="ECO:0000256" key="6">
    <source>
        <dbReference type="ARBA" id="ARBA00022917"/>
    </source>
</evidence>
<dbReference type="PANTHER" id="PTHR43326:SF1">
    <property type="entry name" value="METHIONINE--TRNA LIGASE, MITOCHONDRIAL"/>
    <property type="match status" value="1"/>
</dbReference>
<evidence type="ECO:0000256" key="7">
    <source>
        <dbReference type="ARBA" id="ARBA00023146"/>
    </source>
</evidence>
<keyword evidence="14" id="KW-1185">Reference proteome</keyword>
<accession>A0A5J5F2X2</accession>
<evidence type="ECO:0000256" key="10">
    <source>
        <dbReference type="RuleBase" id="RU363039"/>
    </source>
</evidence>
<dbReference type="EC" id="6.1.1.10" evidence="2"/>
<dbReference type="PANTHER" id="PTHR43326">
    <property type="entry name" value="METHIONYL-TRNA SYNTHETASE"/>
    <property type="match status" value="1"/>
</dbReference>
<protein>
    <recommendedName>
        <fullName evidence="9">Probable methionine--tRNA ligase, mitochondrial</fullName>
        <ecNumber evidence="2">6.1.1.10</ecNumber>
    </recommendedName>
</protein>
<keyword evidence="7 10" id="KW-0030">Aminoacyl-tRNA synthetase</keyword>
<dbReference type="Gene3D" id="3.40.50.620">
    <property type="entry name" value="HUPs"/>
    <property type="match status" value="1"/>
</dbReference>
<evidence type="ECO:0000313" key="13">
    <source>
        <dbReference type="EMBL" id="KAA8910440.1"/>
    </source>
</evidence>
<dbReference type="SUPFAM" id="SSF47323">
    <property type="entry name" value="Anticodon-binding domain of a subclass of class I aminoacyl-tRNA synthetases"/>
    <property type="match status" value="1"/>
</dbReference>
<evidence type="ECO:0000256" key="3">
    <source>
        <dbReference type="ARBA" id="ARBA00022598"/>
    </source>
</evidence>
<dbReference type="InterPro" id="IPR041872">
    <property type="entry name" value="Anticodon_Met"/>
</dbReference>
<organism evidence="13 14">
    <name type="scientific">Sphaerosporella brunnea</name>
    <dbReference type="NCBI Taxonomy" id="1250544"/>
    <lineage>
        <taxon>Eukaryota</taxon>
        <taxon>Fungi</taxon>
        <taxon>Dikarya</taxon>
        <taxon>Ascomycota</taxon>
        <taxon>Pezizomycotina</taxon>
        <taxon>Pezizomycetes</taxon>
        <taxon>Pezizales</taxon>
        <taxon>Pyronemataceae</taxon>
        <taxon>Sphaerosporella</taxon>
    </lineage>
</organism>
<dbReference type="OrthoDB" id="24670at2759"/>
<dbReference type="AlphaFoldDB" id="A0A5J5F2X2"/>
<feature type="domain" description="Methionyl-tRNA synthetase anticodon-binding" evidence="12">
    <location>
        <begin position="442"/>
        <end position="539"/>
    </location>
</feature>
<dbReference type="SUPFAM" id="SSF52374">
    <property type="entry name" value="Nucleotidylyl transferase"/>
    <property type="match status" value="1"/>
</dbReference>
<comment type="catalytic activity">
    <reaction evidence="8">
        <text>tRNA(Met) + L-methionine + ATP = L-methionyl-tRNA(Met) + AMP + diphosphate</text>
        <dbReference type="Rhea" id="RHEA:13481"/>
        <dbReference type="Rhea" id="RHEA-COMP:9667"/>
        <dbReference type="Rhea" id="RHEA-COMP:9698"/>
        <dbReference type="ChEBI" id="CHEBI:30616"/>
        <dbReference type="ChEBI" id="CHEBI:33019"/>
        <dbReference type="ChEBI" id="CHEBI:57844"/>
        <dbReference type="ChEBI" id="CHEBI:78442"/>
        <dbReference type="ChEBI" id="CHEBI:78530"/>
        <dbReference type="ChEBI" id="CHEBI:456215"/>
        <dbReference type="EC" id="6.1.1.10"/>
    </reaction>
</comment>
<keyword evidence="6 10" id="KW-0648">Protein biosynthesis</keyword>
<feature type="domain" description="Methionyl/Leucyl tRNA synthetase" evidence="11">
    <location>
        <begin position="52"/>
        <end position="418"/>
    </location>
</feature>
<dbReference type="GO" id="GO:0004825">
    <property type="term" value="F:methionine-tRNA ligase activity"/>
    <property type="evidence" value="ECO:0007669"/>
    <property type="project" value="UniProtKB-EC"/>
</dbReference>
<dbReference type="InterPro" id="IPR023457">
    <property type="entry name" value="Met-tRNA_synth_2"/>
</dbReference>
<gene>
    <name evidence="13" type="ORF">FN846DRAFT_543477</name>
</gene>
<evidence type="ECO:0000256" key="8">
    <source>
        <dbReference type="ARBA" id="ARBA00047364"/>
    </source>
</evidence>
<keyword evidence="3 10" id="KW-0436">Ligase</keyword>
<reference evidence="13 14" key="1">
    <citation type="submission" date="2019-09" db="EMBL/GenBank/DDBJ databases">
        <title>Draft genome of the ectomycorrhizal ascomycete Sphaerosporella brunnea.</title>
        <authorList>
            <consortium name="DOE Joint Genome Institute"/>
            <person name="Benucci G.M."/>
            <person name="Marozzi G."/>
            <person name="Antonielli L."/>
            <person name="Sanchez S."/>
            <person name="Marco P."/>
            <person name="Wang X."/>
            <person name="Falini L.B."/>
            <person name="Barry K."/>
            <person name="Haridas S."/>
            <person name="Lipzen A."/>
            <person name="Labutti K."/>
            <person name="Grigoriev I.V."/>
            <person name="Murat C."/>
            <person name="Martin F."/>
            <person name="Albertini E."/>
            <person name="Donnini D."/>
            <person name="Bonito G."/>
        </authorList>
    </citation>
    <scope>NUCLEOTIDE SEQUENCE [LARGE SCALE GENOMIC DNA]</scope>
    <source>
        <strain evidence="13 14">Sb_GMNB300</strain>
    </source>
</reference>
<sequence length="571" mass="64848">MRAPLALHASLRAVRLRSSARLFTINAVSTCKSYSTAPPPTTPAAPPKDKPYYITTPIFYVNAAPHVGHLYTVVLTDILKRWQQLQGRKTLLCTGTDEHGMKIQQAAAAAEMEPKKFCDSGANTFLSLANQAMCMYDTFIRTSGPRHHDAVQYFWQKLQQRDYIYTGKHEGWYSVADETFYPESAIEHTLDPATGRKIVVSRETRRTVEWTSETNYHFRLSAMAPRLLEYYKANPAFVEPDFRYKEVITEVEKGLEDLSISRPRDRLSWGIPVPNDPSQTIYVWLDALINYLTASGYPWTPGQEHVAGWPADAHIVGKDIVKFHAIYWPAFLLALDLPLPKQVFTHAHWTMNHKKMSKSDGNVVNPFYAIQRYGVDTMRYYLAHDGGIRDDGDYSNEMIVSRYKSDLKSGLGNLVNRVCGVNFDLETAIQESTQDVWKMETRDRLMQALASATAEDANELMKQFDIPNALKTIMKLVHETNKYIQHQAPWALKAREQKPEQNKIIFLSAECVRVAGILLRPFMPSKSKEILDQLAVDTKKRSFKYATYGADDSYGVGTKGKKGLVFPPLSE</sequence>
<keyword evidence="4 10" id="KW-0547">Nucleotide-binding</keyword>
<proteinExistence type="inferred from homology"/>
<dbReference type="FunCoup" id="A0A5J5F2X2">
    <property type="interactions" value="582"/>
</dbReference>